<keyword evidence="5" id="KW-0804">Transcription</keyword>
<proteinExistence type="inferred from homology"/>
<dbReference type="PANTHER" id="PTHR43133:SF8">
    <property type="entry name" value="RNA POLYMERASE SIGMA FACTOR HI_1459-RELATED"/>
    <property type="match status" value="1"/>
</dbReference>
<keyword evidence="3" id="KW-0731">Sigma factor</keyword>
<evidence type="ECO:0000256" key="4">
    <source>
        <dbReference type="ARBA" id="ARBA00023125"/>
    </source>
</evidence>
<dbReference type="InterPro" id="IPR013324">
    <property type="entry name" value="RNA_pol_sigma_r3/r4-like"/>
</dbReference>
<dbReference type="SUPFAM" id="SSF88659">
    <property type="entry name" value="Sigma3 and sigma4 domains of RNA polymerase sigma factors"/>
    <property type="match status" value="1"/>
</dbReference>
<dbReference type="RefSeq" id="WP_009250196.1">
    <property type="nucleotide sequence ID" value="NZ_CABMHK010000128.1"/>
</dbReference>
<dbReference type="InterPro" id="IPR013325">
    <property type="entry name" value="RNA_pol_sigma_r2"/>
</dbReference>
<protein>
    <submittedName>
        <fullName evidence="8">ECF RNA polymerase sigma factor RpoE</fullName>
    </submittedName>
</protein>
<dbReference type="InterPro" id="IPR039425">
    <property type="entry name" value="RNA_pol_sigma-70-like"/>
</dbReference>
<dbReference type="EMBL" id="MCGI01000004">
    <property type="protein sequence ID" value="ODM10186.1"/>
    <property type="molecule type" value="Genomic_DNA"/>
</dbReference>
<evidence type="ECO:0000313" key="9">
    <source>
        <dbReference type="Proteomes" id="UP000095003"/>
    </source>
</evidence>
<evidence type="ECO:0000259" key="6">
    <source>
        <dbReference type="Pfam" id="PF04542"/>
    </source>
</evidence>
<dbReference type="InterPro" id="IPR007627">
    <property type="entry name" value="RNA_pol_sigma70_r2"/>
</dbReference>
<dbReference type="Pfam" id="PF08281">
    <property type="entry name" value="Sigma70_r4_2"/>
    <property type="match status" value="1"/>
</dbReference>
<keyword evidence="2" id="KW-0805">Transcription regulation</keyword>
<gene>
    <name evidence="8" type="primary">rpoE_2</name>
    <name evidence="8" type="ORF">BEH84_04555</name>
</gene>
<evidence type="ECO:0000256" key="3">
    <source>
        <dbReference type="ARBA" id="ARBA00023082"/>
    </source>
</evidence>
<dbReference type="Gene3D" id="1.10.10.10">
    <property type="entry name" value="Winged helix-like DNA-binding domain superfamily/Winged helix DNA-binding domain"/>
    <property type="match status" value="1"/>
</dbReference>
<organism evidence="8 9">
    <name type="scientific">Eisenbergiella tayi</name>
    <dbReference type="NCBI Taxonomy" id="1432052"/>
    <lineage>
        <taxon>Bacteria</taxon>
        <taxon>Bacillati</taxon>
        <taxon>Bacillota</taxon>
        <taxon>Clostridia</taxon>
        <taxon>Lachnospirales</taxon>
        <taxon>Lachnospiraceae</taxon>
        <taxon>Eisenbergiella</taxon>
    </lineage>
</organism>
<dbReference type="AlphaFoldDB" id="A0A1E3APY5"/>
<dbReference type="GO" id="GO:0016987">
    <property type="term" value="F:sigma factor activity"/>
    <property type="evidence" value="ECO:0007669"/>
    <property type="project" value="UniProtKB-KW"/>
</dbReference>
<dbReference type="PANTHER" id="PTHR43133">
    <property type="entry name" value="RNA POLYMERASE ECF-TYPE SIGMA FACTO"/>
    <property type="match status" value="1"/>
</dbReference>
<dbReference type="GO" id="GO:0006352">
    <property type="term" value="P:DNA-templated transcription initiation"/>
    <property type="evidence" value="ECO:0007669"/>
    <property type="project" value="InterPro"/>
</dbReference>
<feature type="domain" description="RNA polymerase sigma factor 70 region 4 type 2" evidence="7">
    <location>
        <begin position="122"/>
        <end position="173"/>
    </location>
</feature>
<evidence type="ECO:0000313" key="8">
    <source>
        <dbReference type="EMBL" id="ODM10186.1"/>
    </source>
</evidence>
<feature type="domain" description="RNA polymerase sigma-70 region 2" evidence="6">
    <location>
        <begin position="24"/>
        <end position="91"/>
    </location>
</feature>
<dbReference type="InterPro" id="IPR014284">
    <property type="entry name" value="RNA_pol_sigma-70_dom"/>
</dbReference>
<dbReference type="InterPro" id="IPR036388">
    <property type="entry name" value="WH-like_DNA-bd_sf"/>
</dbReference>
<sequence length="182" mass="21362">MKANEDNFISLIKKRREEGIRYVMEEYGGLLQSIVKKRLYGMPDKVEECMNDIFFGIWNNIGSFDPKRSSFKSWAAGVARFQAIDYLRRYGKQLQQESWEEVELSAEDENLNRLVESEISRETRELLDCLKPKDREIFARIFIQDQDVETVSMEMGLPRTAVYNKISRGKKKLRSMAEGSRE</sequence>
<evidence type="ECO:0000259" key="7">
    <source>
        <dbReference type="Pfam" id="PF08281"/>
    </source>
</evidence>
<evidence type="ECO:0000256" key="1">
    <source>
        <dbReference type="ARBA" id="ARBA00010641"/>
    </source>
</evidence>
<dbReference type="Gene3D" id="1.10.1740.10">
    <property type="match status" value="1"/>
</dbReference>
<comment type="caution">
    <text evidence="8">The sequence shown here is derived from an EMBL/GenBank/DDBJ whole genome shotgun (WGS) entry which is preliminary data.</text>
</comment>
<evidence type="ECO:0000256" key="2">
    <source>
        <dbReference type="ARBA" id="ARBA00023015"/>
    </source>
</evidence>
<keyword evidence="4" id="KW-0238">DNA-binding</keyword>
<reference evidence="8 9" key="1">
    <citation type="submission" date="2016-07" db="EMBL/GenBank/DDBJ databases">
        <title>Characterization of isolates of Eisenbergiella tayi derived from blood cultures, using whole genome sequencing.</title>
        <authorList>
            <person name="Burdz T."/>
            <person name="Wiebe D."/>
            <person name="Huynh C."/>
            <person name="Bernard K."/>
        </authorList>
    </citation>
    <scope>NUCLEOTIDE SEQUENCE [LARGE SCALE GENOMIC DNA]</scope>
    <source>
        <strain evidence="8 9">NML 120489</strain>
    </source>
</reference>
<accession>A0A1E3APY5</accession>
<dbReference type="Pfam" id="PF04542">
    <property type="entry name" value="Sigma70_r2"/>
    <property type="match status" value="1"/>
</dbReference>
<comment type="similarity">
    <text evidence="1">Belongs to the sigma-70 factor family. ECF subfamily.</text>
</comment>
<dbReference type="NCBIfam" id="TIGR02937">
    <property type="entry name" value="sigma70-ECF"/>
    <property type="match status" value="1"/>
</dbReference>
<evidence type="ECO:0000256" key="5">
    <source>
        <dbReference type="ARBA" id="ARBA00023163"/>
    </source>
</evidence>
<dbReference type="Proteomes" id="UP000095003">
    <property type="component" value="Unassembled WGS sequence"/>
</dbReference>
<dbReference type="SUPFAM" id="SSF88946">
    <property type="entry name" value="Sigma2 domain of RNA polymerase sigma factors"/>
    <property type="match status" value="1"/>
</dbReference>
<dbReference type="InterPro" id="IPR013249">
    <property type="entry name" value="RNA_pol_sigma70_r4_t2"/>
</dbReference>
<dbReference type="GO" id="GO:0003677">
    <property type="term" value="F:DNA binding"/>
    <property type="evidence" value="ECO:0007669"/>
    <property type="project" value="UniProtKB-KW"/>
</dbReference>
<name>A0A1E3APY5_9FIRM</name>